<evidence type="ECO:0000256" key="5">
    <source>
        <dbReference type="ARBA" id="ARBA00022692"/>
    </source>
</evidence>
<comment type="similarity">
    <text evidence="3">Belongs to the cytochrome P450 family.</text>
</comment>
<comment type="subcellular location">
    <subcellularLocation>
        <location evidence="2">Membrane</location>
        <topology evidence="2">Single-pass membrane protein</topology>
    </subcellularLocation>
</comment>
<keyword evidence="8" id="KW-0560">Oxidoreductase</keyword>
<evidence type="ECO:0000256" key="6">
    <source>
        <dbReference type="ARBA" id="ARBA00022723"/>
    </source>
</evidence>
<dbReference type="Pfam" id="PF00067">
    <property type="entry name" value="p450"/>
    <property type="match status" value="1"/>
</dbReference>
<evidence type="ECO:0000256" key="1">
    <source>
        <dbReference type="ARBA" id="ARBA00001971"/>
    </source>
</evidence>
<keyword evidence="4" id="KW-0349">Heme</keyword>
<dbReference type="GO" id="GO:0005506">
    <property type="term" value="F:iron ion binding"/>
    <property type="evidence" value="ECO:0007669"/>
    <property type="project" value="InterPro"/>
</dbReference>
<evidence type="ECO:0000256" key="4">
    <source>
        <dbReference type="ARBA" id="ARBA00022617"/>
    </source>
</evidence>
<dbReference type="SUPFAM" id="SSF48264">
    <property type="entry name" value="Cytochrome P450"/>
    <property type="match status" value="1"/>
</dbReference>
<evidence type="ECO:0000256" key="2">
    <source>
        <dbReference type="ARBA" id="ARBA00004167"/>
    </source>
</evidence>
<dbReference type="PANTHER" id="PTHR47953">
    <property type="entry name" value="OS08G0105600 PROTEIN"/>
    <property type="match status" value="1"/>
</dbReference>
<dbReference type="InterPro" id="IPR052306">
    <property type="entry name" value="CYP450_71D"/>
</dbReference>
<keyword evidence="7" id="KW-1133">Transmembrane helix</keyword>
<dbReference type="GO" id="GO:0016020">
    <property type="term" value="C:membrane"/>
    <property type="evidence" value="ECO:0007669"/>
    <property type="project" value="UniProtKB-SubCell"/>
</dbReference>
<dbReference type="EMBL" id="JACMSC010000012">
    <property type="protein sequence ID" value="KAG6495213.1"/>
    <property type="molecule type" value="Genomic_DNA"/>
</dbReference>
<evidence type="ECO:0000313" key="13">
    <source>
        <dbReference type="Proteomes" id="UP000734854"/>
    </source>
</evidence>
<proteinExistence type="inferred from homology"/>
<evidence type="ECO:0000256" key="10">
    <source>
        <dbReference type="ARBA" id="ARBA00023033"/>
    </source>
</evidence>
<evidence type="ECO:0000256" key="8">
    <source>
        <dbReference type="ARBA" id="ARBA00023002"/>
    </source>
</evidence>
<dbReference type="Proteomes" id="UP000734854">
    <property type="component" value="Unassembled WGS sequence"/>
</dbReference>
<dbReference type="InterPro" id="IPR036396">
    <property type="entry name" value="Cyt_P450_sf"/>
</dbReference>
<evidence type="ECO:0000256" key="11">
    <source>
        <dbReference type="ARBA" id="ARBA00023136"/>
    </source>
</evidence>
<accession>A0A8J5FU76</accession>
<name>A0A8J5FU76_ZINOF</name>
<keyword evidence="13" id="KW-1185">Reference proteome</keyword>
<dbReference type="GO" id="GO:0004497">
    <property type="term" value="F:monooxygenase activity"/>
    <property type="evidence" value="ECO:0007669"/>
    <property type="project" value="UniProtKB-KW"/>
</dbReference>
<dbReference type="PANTHER" id="PTHR47953:SF19">
    <property type="entry name" value="OS06G0641600 PROTEIN"/>
    <property type="match status" value="1"/>
</dbReference>
<evidence type="ECO:0008006" key="14">
    <source>
        <dbReference type="Google" id="ProtNLM"/>
    </source>
</evidence>
<dbReference type="Gene3D" id="1.10.630.10">
    <property type="entry name" value="Cytochrome P450"/>
    <property type="match status" value="1"/>
</dbReference>
<sequence>MSELIKNPKAMEKAHKEMREAMQGKTKLEESDIFKFSYLNLVIKETLRLHSPTHLLLPRVCRETCERASSLRDLRAARWTSRASTSSRNAIAILLDKSRTQRRQTPSHSRTFLLLPRVCTETCEVMRYGMPAGARVLINAFSLDIDEQALLQRASSLRD</sequence>
<reference evidence="12 13" key="1">
    <citation type="submission" date="2020-08" db="EMBL/GenBank/DDBJ databases">
        <title>Plant Genome Project.</title>
        <authorList>
            <person name="Zhang R.-G."/>
        </authorList>
    </citation>
    <scope>NUCLEOTIDE SEQUENCE [LARGE SCALE GENOMIC DNA]</scope>
    <source>
        <tissue evidence="12">Rhizome</tissue>
    </source>
</reference>
<comment type="cofactor">
    <cofactor evidence="1">
        <name>heme</name>
        <dbReference type="ChEBI" id="CHEBI:30413"/>
    </cofactor>
</comment>
<dbReference type="GO" id="GO:0020037">
    <property type="term" value="F:heme binding"/>
    <property type="evidence" value="ECO:0007669"/>
    <property type="project" value="InterPro"/>
</dbReference>
<gene>
    <name evidence="12" type="ORF">ZIOFF_043006</name>
</gene>
<dbReference type="GO" id="GO:0016705">
    <property type="term" value="F:oxidoreductase activity, acting on paired donors, with incorporation or reduction of molecular oxygen"/>
    <property type="evidence" value="ECO:0007669"/>
    <property type="project" value="InterPro"/>
</dbReference>
<keyword evidence="9" id="KW-0408">Iron</keyword>
<keyword evidence="10" id="KW-0503">Monooxygenase</keyword>
<keyword evidence="6" id="KW-0479">Metal-binding</keyword>
<comment type="caution">
    <text evidence="12">The sequence shown here is derived from an EMBL/GenBank/DDBJ whole genome shotgun (WGS) entry which is preliminary data.</text>
</comment>
<evidence type="ECO:0000256" key="9">
    <source>
        <dbReference type="ARBA" id="ARBA00023004"/>
    </source>
</evidence>
<keyword evidence="5" id="KW-0812">Transmembrane</keyword>
<keyword evidence="11" id="KW-0472">Membrane</keyword>
<dbReference type="InterPro" id="IPR001128">
    <property type="entry name" value="Cyt_P450"/>
</dbReference>
<evidence type="ECO:0000256" key="3">
    <source>
        <dbReference type="ARBA" id="ARBA00010617"/>
    </source>
</evidence>
<organism evidence="12 13">
    <name type="scientific">Zingiber officinale</name>
    <name type="common">Ginger</name>
    <name type="synonym">Amomum zingiber</name>
    <dbReference type="NCBI Taxonomy" id="94328"/>
    <lineage>
        <taxon>Eukaryota</taxon>
        <taxon>Viridiplantae</taxon>
        <taxon>Streptophyta</taxon>
        <taxon>Embryophyta</taxon>
        <taxon>Tracheophyta</taxon>
        <taxon>Spermatophyta</taxon>
        <taxon>Magnoliopsida</taxon>
        <taxon>Liliopsida</taxon>
        <taxon>Zingiberales</taxon>
        <taxon>Zingiberaceae</taxon>
        <taxon>Zingiber</taxon>
    </lineage>
</organism>
<evidence type="ECO:0000313" key="12">
    <source>
        <dbReference type="EMBL" id="KAG6495213.1"/>
    </source>
</evidence>
<dbReference type="AlphaFoldDB" id="A0A8J5FU76"/>
<evidence type="ECO:0000256" key="7">
    <source>
        <dbReference type="ARBA" id="ARBA00022989"/>
    </source>
</evidence>
<protein>
    <recommendedName>
        <fullName evidence="14">Cytochrome P450</fullName>
    </recommendedName>
</protein>